<protein>
    <submittedName>
        <fullName evidence="2">Uncharacterized protein</fullName>
    </submittedName>
</protein>
<organism evidence="2 3">
    <name type="scientific">Salinispira pacifica</name>
    <dbReference type="NCBI Taxonomy" id="1307761"/>
    <lineage>
        <taxon>Bacteria</taxon>
        <taxon>Pseudomonadati</taxon>
        <taxon>Spirochaetota</taxon>
        <taxon>Spirochaetia</taxon>
        <taxon>Spirochaetales</taxon>
        <taxon>Spirochaetaceae</taxon>
        <taxon>Salinispira</taxon>
    </lineage>
</organism>
<feature type="transmembrane region" description="Helical" evidence="1">
    <location>
        <begin position="6"/>
        <end position="23"/>
    </location>
</feature>
<keyword evidence="1" id="KW-0472">Membrane</keyword>
<proteinExistence type="predicted"/>
<sequence length="39" mass="4739">MDMDAIIFILMYSYTLFPFIDFVKGMYHYEPHESAEHHV</sequence>
<dbReference type="AlphaFoldDB" id="V5WGR8"/>
<accession>V5WGR8</accession>
<dbReference type="EMBL" id="CP006939">
    <property type="protein sequence ID" value="AHC14825.1"/>
    <property type="molecule type" value="Genomic_DNA"/>
</dbReference>
<evidence type="ECO:0000313" key="2">
    <source>
        <dbReference type="EMBL" id="AHC14825.1"/>
    </source>
</evidence>
<dbReference type="HOGENOM" id="CLU_3316705_0_0_12"/>
<keyword evidence="1" id="KW-1133">Transmembrane helix</keyword>
<keyword evidence="1" id="KW-0812">Transmembrane</keyword>
<gene>
    <name evidence="2" type="ORF">L21SP2_1428</name>
</gene>
<evidence type="ECO:0000313" key="3">
    <source>
        <dbReference type="Proteomes" id="UP000018680"/>
    </source>
</evidence>
<reference evidence="2 3" key="1">
    <citation type="journal article" date="2015" name="Stand. Genomic Sci.">
        <title>Complete genome sequence and description of Salinispira pacifica gen. nov., sp. nov., a novel spirochaete isolated form a hypersaline microbial mat.</title>
        <authorList>
            <person name="Ben Hania W."/>
            <person name="Joseph M."/>
            <person name="Schumann P."/>
            <person name="Bunk B."/>
            <person name="Fiebig A."/>
            <person name="Sproer C."/>
            <person name="Klenk H.P."/>
            <person name="Fardeau M.L."/>
            <person name="Spring S."/>
        </authorList>
    </citation>
    <scope>NUCLEOTIDE SEQUENCE [LARGE SCALE GENOMIC DNA]</scope>
    <source>
        <strain evidence="2 3">L21-RPul-D2</strain>
    </source>
</reference>
<dbReference type="STRING" id="1307761.L21SP2_1428"/>
<dbReference type="KEGG" id="slr:L21SP2_1428"/>
<evidence type="ECO:0000256" key="1">
    <source>
        <dbReference type="SAM" id="Phobius"/>
    </source>
</evidence>
<keyword evidence="3" id="KW-1185">Reference proteome</keyword>
<name>V5WGR8_9SPIO</name>
<dbReference type="Proteomes" id="UP000018680">
    <property type="component" value="Chromosome"/>
</dbReference>